<dbReference type="PROSITE" id="PS51257">
    <property type="entry name" value="PROKAR_LIPOPROTEIN"/>
    <property type="match status" value="1"/>
</dbReference>
<keyword evidence="1" id="KW-0732">Signal</keyword>
<evidence type="ECO:0008006" key="3">
    <source>
        <dbReference type="Google" id="ProtNLM"/>
    </source>
</evidence>
<dbReference type="EMBL" id="HBNS01004494">
    <property type="protein sequence ID" value="CAE4585325.1"/>
    <property type="molecule type" value="Transcribed_RNA"/>
</dbReference>
<sequence>MRLLSCAFQTHFLPTVVLMIFLLSCYCARSISAIETDMLGEYSGQCPGLVNDKPCNVDGYVGSDVLYEDEYVRVWNFTLAPGESTSMHRHDYDYHFVAIHPTQLEVYGENGSRLFDFRAEGVLGFKINGQYLEPIGGLELPWPVPRIHSAKNIGDSYYYEILFETKRNDDSSKNKRTAMDMMIAPFKHMFAKHSDDEL</sequence>
<dbReference type="SUPFAM" id="SSF51182">
    <property type="entry name" value="RmlC-like cupins"/>
    <property type="match status" value="1"/>
</dbReference>
<feature type="signal peptide" evidence="1">
    <location>
        <begin position="1"/>
        <end position="33"/>
    </location>
</feature>
<gene>
    <name evidence="2" type="ORF">DBRI00130_LOCUS3639</name>
</gene>
<dbReference type="InterPro" id="IPR011051">
    <property type="entry name" value="RmlC_Cupin_sf"/>
</dbReference>
<proteinExistence type="predicted"/>
<evidence type="ECO:0000256" key="1">
    <source>
        <dbReference type="SAM" id="SignalP"/>
    </source>
</evidence>
<evidence type="ECO:0000313" key="2">
    <source>
        <dbReference type="EMBL" id="CAE4585325.1"/>
    </source>
</evidence>
<accession>A0A7S4QK43</accession>
<protein>
    <recommendedName>
        <fullName evidence="3">Cupin 2 conserved barrel domain-containing protein</fullName>
    </recommendedName>
</protein>
<feature type="chain" id="PRO_5031460129" description="Cupin 2 conserved barrel domain-containing protein" evidence="1">
    <location>
        <begin position="34"/>
        <end position="198"/>
    </location>
</feature>
<dbReference type="InterPro" id="IPR014710">
    <property type="entry name" value="RmlC-like_jellyroll"/>
</dbReference>
<organism evidence="2">
    <name type="scientific">Ditylum brightwellii</name>
    <dbReference type="NCBI Taxonomy" id="49249"/>
    <lineage>
        <taxon>Eukaryota</taxon>
        <taxon>Sar</taxon>
        <taxon>Stramenopiles</taxon>
        <taxon>Ochrophyta</taxon>
        <taxon>Bacillariophyta</taxon>
        <taxon>Mediophyceae</taxon>
        <taxon>Lithodesmiophycidae</taxon>
        <taxon>Lithodesmiales</taxon>
        <taxon>Lithodesmiaceae</taxon>
        <taxon>Ditylum</taxon>
    </lineage>
</organism>
<name>A0A7S4QK43_9STRA</name>
<reference evidence="2" key="1">
    <citation type="submission" date="2021-01" db="EMBL/GenBank/DDBJ databases">
        <authorList>
            <person name="Corre E."/>
            <person name="Pelletier E."/>
            <person name="Niang G."/>
            <person name="Scheremetjew M."/>
            <person name="Finn R."/>
            <person name="Kale V."/>
            <person name="Holt S."/>
            <person name="Cochrane G."/>
            <person name="Meng A."/>
            <person name="Brown T."/>
            <person name="Cohen L."/>
        </authorList>
    </citation>
    <scope>NUCLEOTIDE SEQUENCE</scope>
    <source>
        <strain evidence="2">GSO104</strain>
    </source>
</reference>
<dbReference type="AlphaFoldDB" id="A0A7S4QK43"/>
<dbReference type="Gene3D" id="2.60.120.10">
    <property type="entry name" value="Jelly Rolls"/>
    <property type="match status" value="1"/>
</dbReference>